<feature type="region of interest" description="Disordered" evidence="1">
    <location>
        <begin position="195"/>
        <end position="222"/>
    </location>
</feature>
<comment type="caution">
    <text evidence="3">The sequence shown here is derived from an EMBL/GenBank/DDBJ whole genome shotgun (WGS) entry which is preliminary data.</text>
</comment>
<dbReference type="AlphaFoldDB" id="A0AA88YFQ5"/>
<keyword evidence="4" id="KW-1185">Reference proteome</keyword>
<organism evidence="3 4">
    <name type="scientific">Pinctada imbricata</name>
    <name type="common">Atlantic pearl-oyster</name>
    <name type="synonym">Pinctada martensii</name>
    <dbReference type="NCBI Taxonomy" id="66713"/>
    <lineage>
        <taxon>Eukaryota</taxon>
        <taxon>Metazoa</taxon>
        <taxon>Spiralia</taxon>
        <taxon>Lophotrochozoa</taxon>
        <taxon>Mollusca</taxon>
        <taxon>Bivalvia</taxon>
        <taxon>Autobranchia</taxon>
        <taxon>Pteriomorphia</taxon>
        <taxon>Pterioida</taxon>
        <taxon>Pterioidea</taxon>
        <taxon>Pteriidae</taxon>
        <taxon>Pinctada</taxon>
    </lineage>
</organism>
<reference evidence="3" key="1">
    <citation type="submission" date="2019-08" db="EMBL/GenBank/DDBJ databases">
        <title>The improved chromosome-level genome for the pearl oyster Pinctada fucata martensii using PacBio sequencing and Hi-C.</title>
        <authorList>
            <person name="Zheng Z."/>
        </authorList>
    </citation>
    <scope>NUCLEOTIDE SEQUENCE</scope>
    <source>
        <strain evidence="3">ZZ-2019</strain>
        <tissue evidence="3">Adductor muscle</tissue>
    </source>
</reference>
<feature type="transmembrane region" description="Helical" evidence="2">
    <location>
        <begin position="42"/>
        <end position="66"/>
    </location>
</feature>
<evidence type="ECO:0000256" key="2">
    <source>
        <dbReference type="SAM" id="Phobius"/>
    </source>
</evidence>
<sequence length="406" mass="45342">MFCLGDCDCNGYDCDPKDGRCYFGTEYNNTNTGQSGKESDRLFLIVLVSGSMVVLVLGIFGCMIAIKRRTPPETPEAEIVAILEILARNLEHPPTQDGQRNRVSFSNSNFYSDHGIDITEAYNYIDKDILDRILAANTRDRGENGDQSNLEFPNNDYAACATLPIDRSQPGSSLQSSRQYHSTDNIATGVYNTLTRNGQPKGEAQSTLTRNGPPIAEAPMSSSVLTKGIKDWNNRKPGDYLRVRNWLEAQKDKTKNEDIYKAGKRRKSKALNYVRRGINSIFRSSRSSFDLKNVQDVDQTDHNRYSLVSPIGLKSQVQLELKNTQNGEGAGSLPLPPDEWCNETNFCISDKEYSQETPANLNDEETNRCSPFPETSCVKENNESKKEQKRIVASGKCHITKGASYS</sequence>
<evidence type="ECO:0000313" key="4">
    <source>
        <dbReference type="Proteomes" id="UP001186944"/>
    </source>
</evidence>
<keyword evidence="2" id="KW-0472">Membrane</keyword>
<accession>A0AA88YFQ5</accession>
<proteinExistence type="predicted"/>
<keyword evidence="2" id="KW-1133">Transmembrane helix</keyword>
<evidence type="ECO:0000256" key="1">
    <source>
        <dbReference type="SAM" id="MobiDB-lite"/>
    </source>
</evidence>
<protein>
    <submittedName>
        <fullName evidence="3">Uncharacterized protein</fullName>
    </submittedName>
</protein>
<evidence type="ECO:0000313" key="3">
    <source>
        <dbReference type="EMBL" id="KAK3104516.1"/>
    </source>
</evidence>
<gene>
    <name evidence="3" type="ORF">FSP39_003802</name>
</gene>
<dbReference type="Proteomes" id="UP001186944">
    <property type="component" value="Unassembled WGS sequence"/>
</dbReference>
<dbReference type="EMBL" id="VSWD01000004">
    <property type="protein sequence ID" value="KAK3104516.1"/>
    <property type="molecule type" value="Genomic_DNA"/>
</dbReference>
<keyword evidence="2" id="KW-0812">Transmembrane</keyword>
<feature type="compositionally biased region" description="Polar residues" evidence="1">
    <location>
        <begin position="195"/>
        <end position="210"/>
    </location>
</feature>
<name>A0AA88YFQ5_PINIB</name>